<evidence type="ECO:0000256" key="2">
    <source>
        <dbReference type="ARBA" id="ARBA00022747"/>
    </source>
</evidence>
<evidence type="ECO:0000313" key="5">
    <source>
        <dbReference type="EMBL" id="NMG74978.1"/>
    </source>
</evidence>
<keyword evidence="2" id="KW-0680">Restriction system</keyword>
<dbReference type="CDD" id="cd17248">
    <property type="entry name" value="RMtype1_S_AmiI-TRD2-CR2_like"/>
    <property type="match status" value="1"/>
</dbReference>
<proteinExistence type="inferred from homology"/>
<evidence type="ECO:0000256" key="3">
    <source>
        <dbReference type="ARBA" id="ARBA00023125"/>
    </source>
</evidence>
<dbReference type="Pfam" id="PF01420">
    <property type="entry name" value="Methylase_S"/>
    <property type="match status" value="2"/>
</dbReference>
<reference evidence="5 6" key="1">
    <citation type="submission" date="2019-12" db="EMBL/GenBank/DDBJ databases">
        <title>Comparative genomics gives insights into the taxonomy of the Azoarcus-Aromatoleum group and reveals separate origins of nif in the plant-associated Azoarcus and non-plant-associated Aromatoleum sub-groups.</title>
        <authorList>
            <person name="Lafos M."/>
            <person name="Maluk M."/>
            <person name="Batista M."/>
            <person name="Junghare M."/>
            <person name="Carmona M."/>
            <person name="Faoro H."/>
            <person name="Cruz L.M."/>
            <person name="Battistoni F."/>
            <person name="De Souza E."/>
            <person name="Pedrosa F."/>
            <person name="Chen W.-M."/>
            <person name="Poole P.S."/>
            <person name="Dixon R.A."/>
            <person name="James E.K."/>
        </authorList>
    </citation>
    <scope>NUCLEOTIDE SEQUENCE [LARGE SCALE GENOMIC DNA]</scope>
    <source>
        <strain evidence="5 6">22Lin</strain>
    </source>
</reference>
<protein>
    <recommendedName>
        <fullName evidence="4">Type I restriction modification DNA specificity domain-containing protein</fullName>
    </recommendedName>
</protein>
<accession>A0ABX1Q9B5</accession>
<comment type="caution">
    <text evidence="5">The sequence shown here is derived from an EMBL/GenBank/DDBJ whole genome shotgun (WGS) entry which is preliminary data.</text>
</comment>
<dbReference type="PANTHER" id="PTHR30408">
    <property type="entry name" value="TYPE-1 RESTRICTION ENZYME ECOKI SPECIFICITY PROTEIN"/>
    <property type="match status" value="1"/>
</dbReference>
<dbReference type="InterPro" id="IPR044946">
    <property type="entry name" value="Restrct_endonuc_typeI_TRD_sf"/>
</dbReference>
<keyword evidence="3" id="KW-0238">DNA-binding</keyword>
<feature type="domain" description="Type I restriction modification DNA specificity" evidence="4">
    <location>
        <begin position="37"/>
        <end position="201"/>
    </location>
</feature>
<dbReference type="EMBL" id="WTVQ01000013">
    <property type="protein sequence ID" value="NMG74978.1"/>
    <property type="molecule type" value="Genomic_DNA"/>
</dbReference>
<sequence length="432" mass="48342">MRSAELRITETGGRDATTRHIPPKLALAVGMPRTPAPVGWRWTRLTEIARLESGHTPSRKHPEYWGGQVPWIGIQDARRNNGKRIQETHETTNDIGIANSSARVLPANTVCLTRTASVGYVLVMGRPMATSQDFLNWVCSSELDPDFLKYLFIAEGKEILRFASGSVHQTIYFPEAKAFHISHPLLPEQQRIVAILDEAFDGIAAARANAEQNLRNARALFESHLQAVFSQRGEGWEERRLGDVVSRLTNGYVGPTRNIYQDSGIPYLLARHVKNNRLFFDGKTFITNEFNQKNKKSILKFNDVLLVQSGHIGHSAVVTKEHDGHNCHAMIVITSAEGAFIGPYLSLFFSSSGMQQKFQEIRSGSTVPHLTCGEVKELLVPLPDLATQQRVVDRSQELGTETQRLESLYQRKLDALDELKKSLLHQAFAGQL</sequence>
<evidence type="ECO:0000256" key="1">
    <source>
        <dbReference type="ARBA" id="ARBA00010923"/>
    </source>
</evidence>
<dbReference type="InterPro" id="IPR052021">
    <property type="entry name" value="Type-I_RS_S_subunit"/>
</dbReference>
<evidence type="ECO:0000259" key="4">
    <source>
        <dbReference type="Pfam" id="PF01420"/>
    </source>
</evidence>
<evidence type="ECO:0000313" key="6">
    <source>
        <dbReference type="Proteomes" id="UP000648984"/>
    </source>
</evidence>
<dbReference type="Proteomes" id="UP000648984">
    <property type="component" value="Unassembled WGS sequence"/>
</dbReference>
<feature type="domain" description="Type I restriction modification DNA specificity" evidence="4">
    <location>
        <begin position="234"/>
        <end position="400"/>
    </location>
</feature>
<dbReference type="Gene3D" id="3.90.220.20">
    <property type="entry name" value="DNA methylase specificity domains"/>
    <property type="match status" value="2"/>
</dbReference>
<comment type="similarity">
    <text evidence="1">Belongs to the type-I restriction system S methylase family.</text>
</comment>
<dbReference type="SUPFAM" id="SSF116734">
    <property type="entry name" value="DNA methylase specificity domain"/>
    <property type="match status" value="2"/>
</dbReference>
<keyword evidence="6" id="KW-1185">Reference proteome</keyword>
<organism evidence="5 6">
    <name type="scientific">Aromatoleum diolicum</name>
    <dbReference type="NCBI Taxonomy" id="75796"/>
    <lineage>
        <taxon>Bacteria</taxon>
        <taxon>Pseudomonadati</taxon>
        <taxon>Pseudomonadota</taxon>
        <taxon>Betaproteobacteria</taxon>
        <taxon>Rhodocyclales</taxon>
        <taxon>Rhodocyclaceae</taxon>
        <taxon>Aromatoleum</taxon>
    </lineage>
</organism>
<dbReference type="PANTHER" id="PTHR30408:SF12">
    <property type="entry name" value="TYPE I RESTRICTION ENZYME MJAVIII SPECIFICITY SUBUNIT"/>
    <property type="match status" value="1"/>
</dbReference>
<gene>
    <name evidence="5" type="ORF">GPA25_09435</name>
</gene>
<dbReference type="InterPro" id="IPR000055">
    <property type="entry name" value="Restrct_endonuc_typeI_TRD"/>
</dbReference>
<name>A0ABX1Q9B5_9RHOO</name>